<evidence type="ECO:0000313" key="1">
    <source>
        <dbReference type="EMBL" id="CAG6462851.1"/>
    </source>
</evidence>
<sequence>MFSAVRAMSSRLTGVVEEEYVQSVANKFFLNLSKRKIYFIYQKLTKLRGPLPFRLCLRHNYFDFLSKHFHKLCKKCPHVWQVKSIQIIDFQNLLPSLPYPNNKFVLVWRLTKSLVMSLLAKDNTLT</sequence>
<name>A0A8D8F8Z8_CULPI</name>
<accession>A0A8D8F8Z8</accession>
<proteinExistence type="predicted"/>
<dbReference type="EMBL" id="HBUE01046478">
    <property type="protein sequence ID" value="CAG6462851.1"/>
    <property type="molecule type" value="Transcribed_RNA"/>
</dbReference>
<reference evidence="1" key="1">
    <citation type="submission" date="2021-05" db="EMBL/GenBank/DDBJ databases">
        <authorList>
            <person name="Alioto T."/>
            <person name="Alioto T."/>
            <person name="Gomez Garrido J."/>
        </authorList>
    </citation>
    <scope>NUCLEOTIDE SEQUENCE</scope>
</reference>
<dbReference type="AlphaFoldDB" id="A0A8D8F8Z8"/>
<organism evidence="1">
    <name type="scientific">Culex pipiens</name>
    <name type="common">House mosquito</name>
    <dbReference type="NCBI Taxonomy" id="7175"/>
    <lineage>
        <taxon>Eukaryota</taxon>
        <taxon>Metazoa</taxon>
        <taxon>Ecdysozoa</taxon>
        <taxon>Arthropoda</taxon>
        <taxon>Hexapoda</taxon>
        <taxon>Insecta</taxon>
        <taxon>Pterygota</taxon>
        <taxon>Neoptera</taxon>
        <taxon>Endopterygota</taxon>
        <taxon>Diptera</taxon>
        <taxon>Nematocera</taxon>
        <taxon>Culicoidea</taxon>
        <taxon>Culicidae</taxon>
        <taxon>Culicinae</taxon>
        <taxon>Culicini</taxon>
        <taxon>Culex</taxon>
        <taxon>Culex</taxon>
    </lineage>
</organism>
<protein>
    <submittedName>
        <fullName evidence="1">(northern house mosquito) hypothetical protein</fullName>
    </submittedName>
</protein>